<feature type="domain" description="5'-Nucleotidase C-terminal" evidence="5">
    <location>
        <begin position="383"/>
        <end position="511"/>
    </location>
</feature>
<dbReference type="InterPro" id="IPR006146">
    <property type="entry name" value="5'-Nucleotdase_CS"/>
</dbReference>
<feature type="signal peptide" evidence="3">
    <location>
        <begin position="1"/>
        <end position="31"/>
    </location>
</feature>
<dbReference type="PANTHER" id="PTHR11575:SF24">
    <property type="entry name" value="5'-NUCLEOTIDASE"/>
    <property type="match status" value="1"/>
</dbReference>
<evidence type="ECO:0000313" key="7">
    <source>
        <dbReference type="Proteomes" id="UP001171945"/>
    </source>
</evidence>
<gene>
    <name evidence="6" type="ORF">QUF54_00845</name>
</gene>
<evidence type="ECO:0000256" key="1">
    <source>
        <dbReference type="ARBA" id="ARBA00006654"/>
    </source>
</evidence>
<dbReference type="Gene3D" id="3.60.21.10">
    <property type="match status" value="1"/>
</dbReference>
<dbReference type="Pfam" id="PF02872">
    <property type="entry name" value="5_nucleotid_C"/>
    <property type="match status" value="1"/>
</dbReference>
<keyword evidence="2 3" id="KW-0732">Signal</keyword>
<evidence type="ECO:0000256" key="2">
    <source>
        <dbReference type="ARBA" id="ARBA00022729"/>
    </source>
</evidence>
<dbReference type="SUPFAM" id="SSF55816">
    <property type="entry name" value="5'-nucleotidase (syn. UDP-sugar hydrolase), C-terminal domain"/>
    <property type="match status" value="1"/>
</dbReference>
<reference evidence="6" key="1">
    <citation type="submission" date="2023-06" db="EMBL/GenBank/DDBJ databases">
        <title>Uncultivated large filamentous bacteria from sulfidic sediments reveal new species and different genomic features in energy metabolism and defense.</title>
        <authorList>
            <person name="Fonseca A."/>
        </authorList>
    </citation>
    <scope>NUCLEOTIDE SEQUENCE</scope>
    <source>
        <strain evidence="6">HSG4</strain>
    </source>
</reference>
<dbReference type="PANTHER" id="PTHR11575">
    <property type="entry name" value="5'-NUCLEOTIDASE-RELATED"/>
    <property type="match status" value="1"/>
</dbReference>
<dbReference type="InterPro" id="IPR004843">
    <property type="entry name" value="Calcineurin-like_PHP"/>
</dbReference>
<dbReference type="Pfam" id="PF00149">
    <property type="entry name" value="Metallophos"/>
    <property type="match status" value="1"/>
</dbReference>
<dbReference type="EMBL" id="JAUCGM010000017">
    <property type="protein sequence ID" value="MDM8561882.1"/>
    <property type="molecule type" value="Genomic_DNA"/>
</dbReference>
<dbReference type="InterPro" id="IPR029052">
    <property type="entry name" value="Metallo-depent_PP-like"/>
</dbReference>
<comment type="similarity">
    <text evidence="1">Belongs to the 5'-nucleotidase family.</text>
</comment>
<feature type="chain" id="PRO_5047335001" evidence="3">
    <location>
        <begin position="32"/>
        <end position="602"/>
    </location>
</feature>
<evidence type="ECO:0000313" key="6">
    <source>
        <dbReference type="EMBL" id="MDM8561882.1"/>
    </source>
</evidence>
<dbReference type="InterPro" id="IPR036907">
    <property type="entry name" value="5'-Nucleotdase_C_sf"/>
</dbReference>
<dbReference type="Gene3D" id="3.90.780.10">
    <property type="entry name" value="5'-Nucleotidase, C-terminal domain"/>
    <property type="match status" value="1"/>
</dbReference>
<comment type="caution">
    <text evidence="6">The sequence shown here is derived from an EMBL/GenBank/DDBJ whole genome shotgun (WGS) entry which is preliminary data.</text>
</comment>
<dbReference type="InterPro" id="IPR008334">
    <property type="entry name" value="5'-Nucleotdase_C"/>
</dbReference>
<feature type="domain" description="Calcineurin-like phosphoesterase" evidence="4">
    <location>
        <begin position="37"/>
        <end position="267"/>
    </location>
</feature>
<sequence>MSAHKLSTMKIKNFILILSILPALSPLSLMAGDGTVTLIHIGDIHGHLIPRPHFRQGDPDYGKQVGGLAYLYDQIKKIRQKHPNSLLINTGDTIQGSAEALYSEGQAIVDILNQFEIDAFVPGNWDFLYGTERFRELFAGDKPKTNWHALAANLYYSTLYDFPLSRYADKAGQRVLPFYLIKQVGEVKVGIIGLTADRGPQAVSPRVMDGFYLTPGKEELEAAVPLLRDQAKVDLLVLISERGLAANLELVETIPGVDVVLSSDMHEETWQVLEAKTGTLLVEEGQDGTMLGELHLTVKNRAIANWQWIPHRISTENNQPYPLIAAKIKEIRQSFVKGHHFRSHVNPINASVLRTPIDTVIGFTKIPLHRSNFSDTKDNMPAVIEGSSHNFLADAFKEACHADVGVMRGFRYGTHIAPGPIKLEDIYHYIPIGPQIACGEISGDALHLQIEKSADKVLSPWVGWWGGGWLVSYSGISYDLDPYNEYWFRTSNIRINGERLDPERMYLVAGYWNLDDPDKINRTTALQIKVLRDADGGIVDATHVVAYYLQTLPHKTVNPELNRIKLLKPLPKQIWKNREIQPLRGVPRHDLLISNHTKENDK</sequence>
<accession>A0ABT7VQG2</accession>
<evidence type="ECO:0000259" key="5">
    <source>
        <dbReference type="Pfam" id="PF02872"/>
    </source>
</evidence>
<organism evidence="6 7">
    <name type="scientific">Candidatus Marithioploca araucensis</name>
    <dbReference type="NCBI Taxonomy" id="70273"/>
    <lineage>
        <taxon>Bacteria</taxon>
        <taxon>Pseudomonadati</taxon>
        <taxon>Pseudomonadota</taxon>
        <taxon>Gammaproteobacteria</taxon>
        <taxon>Thiotrichales</taxon>
        <taxon>Thiotrichaceae</taxon>
        <taxon>Candidatus Marithioploca</taxon>
    </lineage>
</organism>
<name>A0ABT7VQG2_9GAMM</name>
<evidence type="ECO:0000256" key="3">
    <source>
        <dbReference type="SAM" id="SignalP"/>
    </source>
</evidence>
<protein>
    <submittedName>
        <fullName evidence="6">5'-nucleotidase C-terminal domain-containing protein</fullName>
    </submittedName>
</protein>
<evidence type="ECO:0000259" key="4">
    <source>
        <dbReference type="Pfam" id="PF00149"/>
    </source>
</evidence>
<dbReference type="Proteomes" id="UP001171945">
    <property type="component" value="Unassembled WGS sequence"/>
</dbReference>
<dbReference type="PROSITE" id="PS00785">
    <property type="entry name" value="5_NUCLEOTIDASE_1"/>
    <property type="match status" value="1"/>
</dbReference>
<keyword evidence="7" id="KW-1185">Reference proteome</keyword>
<dbReference type="SUPFAM" id="SSF56300">
    <property type="entry name" value="Metallo-dependent phosphatases"/>
    <property type="match status" value="1"/>
</dbReference>
<proteinExistence type="inferred from homology"/>
<dbReference type="InterPro" id="IPR006179">
    <property type="entry name" value="5_nucleotidase/apyrase"/>
</dbReference>